<organism evidence="10 11">
    <name type="scientific">Desulfurispirillum indicum (strain ATCC BAA-1389 / DSM 22839 / S5)</name>
    <dbReference type="NCBI Taxonomy" id="653733"/>
    <lineage>
        <taxon>Bacteria</taxon>
        <taxon>Pseudomonadati</taxon>
        <taxon>Chrysiogenota</taxon>
        <taxon>Chrysiogenia</taxon>
        <taxon>Chrysiogenales</taxon>
        <taxon>Chrysiogenaceae</taxon>
        <taxon>Desulfurispirillum</taxon>
    </lineage>
</organism>
<evidence type="ECO:0000256" key="7">
    <source>
        <dbReference type="PROSITE-ProRule" id="PRU01091"/>
    </source>
</evidence>
<sequence>MENQPLIHILIIEDDRRLAQLISEYLQSHGLVVRVETDGERGLREALRHRYDVILLDLGLPGRDGISVCQQLRGHSDIPILITTARGEEADKVLGLEVGADDYIAKPYSPRELLARIRAFTRRMRGQVGPRHAVLQVGSLCLEPEALQATLDSSRLDLTSYEFALLYALASNAGQVLSRERLMELARGSSDDAFDRSVDVHISRLRQKLGDNSRPVKMIRTVRGAGYQFVAGGRQ</sequence>
<dbReference type="InterPro" id="IPR001789">
    <property type="entry name" value="Sig_transdc_resp-reg_receiver"/>
</dbReference>
<dbReference type="OrthoDB" id="9793321at2"/>
<dbReference type="InterPro" id="IPR001867">
    <property type="entry name" value="OmpR/PhoB-type_DNA-bd"/>
</dbReference>
<dbReference type="InterPro" id="IPR039420">
    <property type="entry name" value="WalR-like"/>
</dbReference>
<evidence type="ECO:0000259" key="9">
    <source>
        <dbReference type="PROSITE" id="PS51755"/>
    </source>
</evidence>
<dbReference type="Gene3D" id="1.10.10.10">
    <property type="entry name" value="Winged helix-like DNA-binding domain superfamily/Winged helix DNA-binding domain"/>
    <property type="match status" value="1"/>
</dbReference>
<dbReference type="STRING" id="653733.Selin_1062"/>
<feature type="DNA-binding region" description="OmpR/PhoB-type" evidence="7">
    <location>
        <begin position="132"/>
        <end position="231"/>
    </location>
</feature>
<dbReference type="FunFam" id="3.40.50.2300:FF:000001">
    <property type="entry name" value="DNA-binding response regulator PhoB"/>
    <property type="match status" value="1"/>
</dbReference>
<keyword evidence="3" id="KW-0805">Transcription regulation</keyword>
<proteinExistence type="predicted"/>
<dbReference type="GO" id="GO:0005829">
    <property type="term" value="C:cytosol"/>
    <property type="evidence" value="ECO:0007669"/>
    <property type="project" value="TreeGrafter"/>
</dbReference>
<evidence type="ECO:0000259" key="8">
    <source>
        <dbReference type="PROSITE" id="PS50110"/>
    </source>
</evidence>
<dbReference type="FunCoup" id="E6W3K4">
    <property type="interactions" value="246"/>
</dbReference>
<dbReference type="CDD" id="cd00383">
    <property type="entry name" value="trans_reg_C"/>
    <property type="match status" value="1"/>
</dbReference>
<feature type="domain" description="Response regulatory" evidence="8">
    <location>
        <begin position="8"/>
        <end position="121"/>
    </location>
</feature>
<dbReference type="PANTHER" id="PTHR48111">
    <property type="entry name" value="REGULATOR OF RPOS"/>
    <property type="match status" value="1"/>
</dbReference>
<feature type="domain" description="OmpR/PhoB-type" evidence="9">
    <location>
        <begin position="132"/>
        <end position="231"/>
    </location>
</feature>
<evidence type="ECO:0000256" key="1">
    <source>
        <dbReference type="ARBA" id="ARBA00022553"/>
    </source>
</evidence>
<dbReference type="Proteomes" id="UP000002572">
    <property type="component" value="Chromosome"/>
</dbReference>
<dbReference type="eggNOG" id="COG0745">
    <property type="taxonomic scope" value="Bacteria"/>
</dbReference>
<dbReference type="GO" id="GO:0032993">
    <property type="term" value="C:protein-DNA complex"/>
    <property type="evidence" value="ECO:0007669"/>
    <property type="project" value="TreeGrafter"/>
</dbReference>
<dbReference type="Gene3D" id="3.40.50.2300">
    <property type="match status" value="1"/>
</dbReference>
<dbReference type="SMART" id="SM00448">
    <property type="entry name" value="REC"/>
    <property type="match status" value="1"/>
</dbReference>
<dbReference type="InParanoid" id="E6W3K4"/>
<accession>E6W3K4</accession>
<dbReference type="InterPro" id="IPR016032">
    <property type="entry name" value="Sig_transdc_resp-reg_C-effctor"/>
</dbReference>
<dbReference type="Gene3D" id="6.10.250.690">
    <property type="match status" value="1"/>
</dbReference>
<dbReference type="SUPFAM" id="SSF52172">
    <property type="entry name" value="CheY-like"/>
    <property type="match status" value="1"/>
</dbReference>
<dbReference type="GO" id="GO:0006355">
    <property type="term" value="P:regulation of DNA-templated transcription"/>
    <property type="evidence" value="ECO:0007669"/>
    <property type="project" value="InterPro"/>
</dbReference>
<evidence type="ECO:0000256" key="4">
    <source>
        <dbReference type="ARBA" id="ARBA00023125"/>
    </source>
</evidence>
<dbReference type="Pfam" id="PF00486">
    <property type="entry name" value="Trans_reg_C"/>
    <property type="match status" value="1"/>
</dbReference>
<evidence type="ECO:0000256" key="2">
    <source>
        <dbReference type="ARBA" id="ARBA00023012"/>
    </source>
</evidence>
<feature type="modified residue" description="4-aspartylphosphate" evidence="6">
    <location>
        <position position="57"/>
    </location>
</feature>
<dbReference type="RefSeq" id="WP_013505678.1">
    <property type="nucleotide sequence ID" value="NC_014836.1"/>
</dbReference>
<dbReference type="SMART" id="SM00862">
    <property type="entry name" value="Trans_reg_C"/>
    <property type="match status" value="1"/>
</dbReference>
<dbReference type="GO" id="GO:0000156">
    <property type="term" value="F:phosphorelay response regulator activity"/>
    <property type="evidence" value="ECO:0007669"/>
    <property type="project" value="TreeGrafter"/>
</dbReference>
<dbReference type="GO" id="GO:0000976">
    <property type="term" value="F:transcription cis-regulatory region binding"/>
    <property type="evidence" value="ECO:0007669"/>
    <property type="project" value="TreeGrafter"/>
</dbReference>
<keyword evidence="1 6" id="KW-0597">Phosphoprotein</keyword>
<evidence type="ECO:0000313" key="10">
    <source>
        <dbReference type="EMBL" id="ADU65797.1"/>
    </source>
</evidence>
<dbReference type="Pfam" id="PF00072">
    <property type="entry name" value="Response_reg"/>
    <property type="match status" value="1"/>
</dbReference>
<dbReference type="PROSITE" id="PS50110">
    <property type="entry name" value="RESPONSE_REGULATORY"/>
    <property type="match status" value="1"/>
</dbReference>
<reference evidence="10 11" key="1">
    <citation type="submission" date="2010-12" db="EMBL/GenBank/DDBJ databases">
        <title>Complete sequence of Desulfurispirillum indicum S5.</title>
        <authorList>
            <consortium name="US DOE Joint Genome Institute"/>
            <person name="Lucas S."/>
            <person name="Copeland A."/>
            <person name="Lapidus A."/>
            <person name="Cheng J.-F."/>
            <person name="Goodwin L."/>
            <person name="Pitluck S."/>
            <person name="Chertkov O."/>
            <person name="Held B."/>
            <person name="Detter J.C."/>
            <person name="Han C."/>
            <person name="Tapia R."/>
            <person name="Land M."/>
            <person name="Hauser L."/>
            <person name="Kyrpides N."/>
            <person name="Ivanova N."/>
            <person name="Mikhailova N."/>
            <person name="Haggblom M."/>
            <person name="Rauschenbach I."/>
            <person name="Bini E."/>
            <person name="Woyke T."/>
        </authorList>
    </citation>
    <scope>NUCLEOTIDE SEQUENCE [LARGE SCALE GENOMIC DNA]</scope>
    <source>
        <strain evidence="11">ATCC BAA-1389 / DSM 22839 / S5</strain>
    </source>
</reference>
<dbReference type="InterPro" id="IPR036388">
    <property type="entry name" value="WH-like_DNA-bd_sf"/>
</dbReference>
<keyword evidence="4 7" id="KW-0238">DNA-binding</keyword>
<dbReference type="PANTHER" id="PTHR48111:SF4">
    <property type="entry name" value="DNA-BINDING DUAL TRANSCRIPTIONAL REGULATOR OMPR"/>
    <property type="match status" value="1"/>
</dbReference>
<dbReference type="PROSITE" id="PS51755">
    <property type="entry name" value="OMPR_PHOB"/>
    <property type="match status" value="1"/>
</dbReference>
<evidence type="ECO:0000313" key="11">
    <source>
        <dbReference type="Proteomes" id="UP000002572"/>
    </source>
</evidence>
<name>E6W3K4_DESIS</name>
<dbReference type="HOGENOM" id="CLU_000445_30_4_0"/>
<evidence type="ECO:0000256" key="5">
    <source>
        <dbReference type="ARBA" id="ARBA00023163"/>
    </source>
</evidence>
<dbReference type="AlphaFoldDB" id="E6W3K4"/>
<keyword evidence="2" id="KW-0902">Two-component regulatory system</keyword>
<keyword evidence="11" id="KW-1185">Reference proteome</keyword>
<gene>
    <name evidence="10" type="ordered locus">Selin_1062</name>
</gene>
<keyword evidence="5" id="KW-0804">Transcription</keyword>
<dbReference type="KEGG" id="din:Selin_1062"/>
<dbReference type="SUPFAM" id="SSF46894">
    <property type="entry name" value="C-terminal effector domain of the bipartite response regulators"/>
    <property type="match status" value="1"/>
</dbReference>
<evidence type="ECO:0000256" key="6">
    <source>
        <dbReference type="PROSITE-ProRule" id="PRU00169"/>
    </source>
</evidence>
<evidence type="ECO:0000256" key="3">
    <source>
        <dbReference type="ARBA" id="ARBA00023015"/>
    </source>
</evidence>
<protein>
    <submittedName>
        <fullName evidence="10">Response regulator receiver</fullName>
    </submittedName>
</protein>
<dbReference type="InterPro" id="IPR011006">
    <property type="entry name" value="CheY-like_superfamily"/>
</dbReference>
<dbReference type="EMBL" id="CP002432">
    <property type="protein sequence ID" value="ADU65797.1"/>
    <property type="molecule type" value="Genomic_DNA"/>
</dbReference>